<dbReference type="Proteomes" id="UP001084197">
    <property type="component" value="Unassembled WGS sequence"/>
</dbReference>
<comment type="caution">
    <text evidence="1">The sequence shown here is derived from an EMBL/GenBank/DDBJ whole genome shotgun (WGS) entry which is preliminary data.</text>
</comment>
<proteinExistence type="predicted"/>
<evidence type="ECO:0000313" key="2">
    <source>
        <dbReference type="Proteomes" id="UP001084197"/>
    </source>
</evidence>
<sequence>MVIDAHCDVLLKLWQDHADFESSEQLQVDLKKWRKSPVKVQCFAIFVPEEVPKEEQFDVALEMARLFHEKIVEPYPDVQFISNQQDLHRLGDDQLGAVLTLEGCHVIGNDIDKLKQLISLGVRAVGLTWNQANAVCDGIGEKRGAGLTRFGEEVIDLLNKESIWTDLSHISYQGFFDAIERARYIMASHGNAMEVYPHRRNLSDEQIQALVNRDAWFGITFVPYFTSGKKIVEINDLLKHIQYFIDKGGENCLGFGSDFDGISDTIDRLEDIADYPNLIEEVNRYFTNEQIEKISYRNFIEKFPRLEN</sequence>
<protein>
    <submittedName>
        <fullName evidence="1">Dipeptidase</fullName>
    </submittedName>
</protein>
<evidence type="ECO:0000313" key="1">
    <source>
        <dbReference type="EMBL" id="MCZ0702631.1"/>
    </source>
</evidence>
<dbReference type="SUPFAM" id="SSF51556">
    <property type="entry name" value="Metallo-dependent hydrolases"/>
    <property type="match status" value="1"/>
</dbReference>
<organism evidence="1 2">
    <name type="scientific">Natronobacillus azotifigens</name>
    <dbReference type="NCBI Taxonomy" id="472978"/>
    <lineage>
        <taxon>Bacteria</taxon>
        <taxon>Bacillati</taxon>
        <taxon>Bacillota</taxon>
        <taxon>Bacilli</taxon>
        <taxon>Bacillales</taxon>
        <taxon>Bacillaceae</taxon>
        <taxon>Natronobacillus</taxon>
    </lineage>
</organism>
<dbReference type="GO" id="GO:0006508">
    <property type="term" value="P:proteolysis"/>
    <property type="evidence" value="ECO:0007669"/>
    <property type="project" value="InterPro"/>
</dbReference>
<gene>
    <name evidence="1" type="ORF">OWO01_05320</name>
</gene>
<dbReference type="PANTHER" id="PTHR10443:SF12">
    <property type="entry name" value="DIPEPTIDASE"/>
    <property type="match status" value="1"/>
</dbReference>
<dbReference type="AlphaFoldDB" id="A0A9J6RAR3"/>
<accession>A0A9J6RAR3</accession>
<dbReference type="InterPro" id="IPR032466">
    <property type="entry name" value="Metal_Hydrolase"/>
</dbReference>
<dbReference type="PANTHER" id="PTHR10443">
    <property type="entry name" value="MICROSOMAL DIPEPTIDASE"/>
    <property type="match status" value="1"/>
</dbReference>
<dbReference type="Pfam" id="PF01244">
    <property type="entry name" value="Peptidase_M19"/>
    <property type="match status" value="1"/>
</dbReference>
<dbReference type="GO" id="GO:0070573">
    <property type="term" value="F:metallodipeptidase activity"/>
    <property type="evidence" value="ECO:0007669"/>
    <property type="project" value="InterPro"/>
</dbReference>
<keyword evidence="2" id="KW-1185">Reference proteome</keyword>
<name>A0A9J6RAR3_9BACI</name>
<dbReference type="RefSeq" id="WP_268779397.1">
    <property type="nucleotide sequence ID" value="NZ_JAPRAT010000007.1"/>
</dbReference>
<dbReference type="InterPro" id="IPR008257">
    <property type="entry name" value="Pept_M19"/>
</dbReference>
<reference evidence="1" key="1">
    <citation type="submission" date="2022-11" db="EMBL/GenBank/DDBJ databases">
        <title>WGS of Natronobacillus azotifigens 24KS-1, an anaerobic diazotrophic haloalkaliphile from soda-rich habitats.</title>
        <authorList>
            <person name="Sorokin D.Y."/>
            <person name="Merkel A.Y."/>
        </authorList>
    </citation>
    <scope>NUCLEOTIDE SEQUENCE</scope>
    <source>
        <strain evidence="1">24KS-1</strain>
    </source>
</reference>
<dbReference type="CDD" id="cd01301">
    <property type="entry name" value="rDP_like"/>
    <property type="match status" value="1"/>
</dbReference>
<dbReference type="EMBL" id="JAPRAT010000007">
    <property type="protein sequence ID" value="MCZ0702631.1"/>
    <property type="molecule type" value="Genomic_DNA"/>
</dbReference>
<dbReference type="PROSITE" id="PS51365">
    <property type="entry name" value="RENAL_DIPEPTIDASE_2"/>
    <property type="match status" value="1"/>
</dbReference>
<dbReference type="Gene3D" id="3.20.20.140">
    <property type="entry name" value="Metal-dependent hydrolases"/>
    <property type="match status" value="1"/>
</dbReference>